<organism evidence="1 2">
    <name type="scientific">Nesidiocoris tenuis</name>
    <dbReference type="NCBI Taxonomy" id="355587"/>
    <lineage>
        <taxon>Eukaryota</taxon>
        <taxon>Metazoa</taxon>
        <taxon>Ecdysozoa</taxon>
        <taxon>Arthropoda</taxon>
        <taxon>Hexapoda</taxon>
        <taxon>Insecta</taxon>
        <taxon>Pterygota</taxon>
        <taxon>Neoptera</taxon>
        <taxon>Paraneoptera</taxon>
        <taxon>Hemiptera</taxon>
        <taxon>Heteroptera</taxon>
        <taxon>Panheteroptera</taxon>
        <taxon>Cimicomorpha</taxon>
        <taxon>Miridae</taxon>
        <taxon>Dicyphina</taxon>
        <taxon>Nesidiocoris</taxon>
    </lineage>
</organism>
<dbReference type="EMBL" id="CADCXU010036392">
    <property type="protein sequence ID" value="CAB0021107.1"/>
    <property type="molecule type" value="Genomic_DNA"/>
</dbReference>
<gene>
    <name evidence="1" type="ORF">NTEN_LOCUS24632</name>
</gene>
<evidence type="ECO:0000313" key="1">
    <source>
        <dbReference type="EMBL" id="CAB0021107.1"/>
    </source>
</evidence>
<reference evidence="1 2" key="1">
    <citation type="submission" date="2020-02" db="EMBL/GenBank/DDBJ databases">
        <authorList>
            <person name="Ferguson B K."/>
        </authorList>
    </citation>
    <scope>NUCLEOTIDE SEQUENCE [LARGE SCALE GENOMIC DNA]</scope>
</reference>
<proteinExistence type="predicted"/>
<keyword evidence="2" id="KW-1185">Reference proteome</keyword>
<accession>A0A6H5HW37</accession>
<feature type="non-terminal residue" evidence="1">
    <location>
        <position position="53"/>
    </location>
</feature>
<dbReference type="Proteomes" id="UP000479000">
    <property type="component" value="Unassembled WGS sequence"/>
</dbReference>
<evidence type="ECO:0000313" key="2">
    <source>
        <dbReference type="Proteomes" id="UP000479000"/>
    </source>
</evidence>
<sequence length="53" mass="5659">MSADLCPVSTTRAFSEPYGVRNSFQADQYRGIAWSSNGSPALLLNQVSPSPSP</sequence>
<name>A0A6H5HW37_9HEMI</name>
<protein>
    <submittedName>
        <fullName evidence="1">Uncharacterized protein</fullName>
    </submittedName>
</protein>
<dbReference type="AlphaFoldDB" id="A0A6H5HW37"/>